<name>A0A7W3SQF8_9BACL</name>
<proteinExistence type="predicted"/>
<dbReference type="Proteomes" id="UP000567067">
    <property type="component" value="Unassembled WGS sequence"/>
</dbReference>
<dbReference type="EMBL" id="JACJIP010000003">
    <property type="protein sequence ID" value="MBA9084345.1"/>
    <property type="molecule type" value="Genomic_DNA"/>
</dbReference>
<organism evidence="2 3">
    <name type="scientific">Fontibacillus solani</name>
    <dbReference type="NCBI Taxonomy" id="1572857"/>
    <lineage>
        <taxon>Bacteria</taxon>
        <taxon>Bacillati</taxon>
        <taxon>Bacillota</taxon>
        <taxon>Bacilli</taxon>
        <taxon>Bacillales</taxon>
        <taxon>Paenibacillaceae</taxon>
        <taxon>Fontibacillus</taxon>
    </lineage>
</organism>
<dbReference type="CDD" id="cd05483">
    <property type="entry name" value="retropepsin_like_bacteria"/>
    <property type="match status" value="1"/>
</dbReference>
<dbReference type="RefSeq" id="WP_182534395.1">
    <property type="nucleotide sequence ID" value="NZ_JACJIP010000003.1"/>
</dbReference>
<keyword evidence="3" id="KW-1185">Reference proteome</keyword>
<evidence type="ECO:0008006" key="4">
    <source>
        <dbReference type="Google" id="ProtNLM"/>
    </source>
</evidence>
<dbReference type="Gene3D" id="2.40.70.10">
    <property type="entry name" value="Acid Proteases"/>
    <property type="match status" value="1"/>
</dbReference>
<dbReference type="AlphaFoldDB" id="A0A7W3SQF8"/>
<comment type="caution">
    <text evidence="2">The sequence shown here is derived from an EMBL/GenBank/DDBJ whole genome shotgun (WGS) entry which is preliminary data.</text>
</comment>
<reference evidence="2 3" key="1">
    <citation type="submission" date="2020-08" db="EMBL/GenBank/DDBJ databases">
        <title>Genomic Encyclopedia of Type Strains, Phase III (KMG-III): the genomes of soil and plant-associated and newly described type strains.</title>
        <authorList>
            <person name="Whitman W."/>
        </authorList>
    </citation>
    <scope>NUCLEOTIDE SEQUENCE [LARGE SCALE GENOMIC DNA]</scope>
    <source>
        <strain evidence="2 3">CECT 8693</strain>
    </source>
</reference>
<dbReference type="InterPro" id="IPR021109">
    <property type="entry name" value="Peptidase_aspartic_dom_sf"/>
</dbReference>
<evidence type="ECO:0000256" key="1">
    <source>
        <dbReference type="SAM" id="MobiDB-lite"/>
    </source>
</evidence>
<accession>A0A7W3SQF8</accession>
<dbReference type="SUPFAM" id="SSF50630">
    <property type="entry name" value="Acid proteases"/>
    <property type="match status" value="1"/>
</dbReference>
<protein>
    <recommendedName>
        <fullName evidence="4">Peptidase A2 domain-containing protein</fullName>
    </recommendedName>
</protein>
<dbReference type="Pfam" id="PF13975">
    <property type="entry name" value="gag-asp_proteas"/>
    <property type="match status" value="1"/>
</dbReference>
<gene>
    <name evidence="2" type="ORF">FHR92_000799</name>
</gene>
<dbReference type="InterPro" id="IPR034122">
    <property type="entry name" value="Retropepsin-like_bacterial"/>
</dbReference>
<evidence type="ECO:0000313" key="2">
    <source>
        <dbReference type="EMBL" id="MBA9084345.1"/>
    </source>
</evidence>
<sequence>MMIRYKGRSLTIDRLVIDTGAAHSLLSSDIVEQVGIHFENGDRLVRSFGIGGDECSFRKQIDQVQLGDFIMDNPYIDFGVFHENIDHINGLIGLDILKQGNMIIDLHQMEMHPAILNNKTRARFARVPISSPTPLHTHSKPLQIKEQTAST</sequence>
<evidence type="ECO:0000313" key="3">
    <source>
        <dbReference type="Proteomes" id="UP000567067"/>
    </source>
</evidence>
<feature type="region of interest" description="Disordered" evidence="1">
    <location>
        <begin position="130"/>
        <end position="151"/>
    </location>
</feature>